<name>A0AAC9LC19_9PSEU</name>
<dbReference type="PANTHER" id="PTHR30383:SF5">
    <property type="entry name" value="SGNH HYDROLASE-TYPE ESTERASE DOMAIN-CONTAINING PROTEIN"/>
    <property type="match status" value="1"/>
</dbReference>
<reference evidence="4" key="1">
    <citation type="submission" date="2016-06" db="EMBL/GenBank/DDBJ databases">
        <title>Complete genome sequence of Actinoalloteichus fjordicus DSM 46855 (=ADI127-17), type strain of the new species Actinoalloteichus fjordicus.</title>
        <authorList>
            <person name="Ruckert C."/>
            <person name="Nouioui I."/>
            <person name="Willmese J."/>
            <person name="van Wezel G."/>
            <person name="Klenk H.-P."/>
            <person name="Kalinowski J."/>
            <person name="Zotchev S.B."/>
        </authorList>
    </citation>
    <scope>NUCLEOTIDE SEQUENCE [LARGE SCALE GENOMIC DNA]</scope>
    <source>
        <strain evidence="4">ADI127-7</strain>
    </source>
</reference>
<dbReference type="SUPFAM" id="SSF52266">
    <property type="entry name" value="SGNH hydrolase"/>
    <property type="match status" value="1"/>
</dbReference>
<dbReference type="KEGG" id="acad:UA74_12430"/>
<feature type="region of interest" description="Disordered" evidence="1">
    <location>
        <begin position="254"/>
        <end position="297"/>
    </location>
</feature>
<dbReference type="InterPro" id="IPR036514">
    <property type="entry name" value="SGNH_hydro_sf"/>
</dbReference>
<evidence type="ECO:0000256" key="1">
    <source>
        <dbReference type="SAM" id="MobiDB-lite"/>
    </source>
</evidence>
<feature type="compositionally biased region" description="Polar residues" evidence="1">
    <location>
        <begin position="279"/>
        <end position="297"/>
    </location>
</feature>
<organism evidence="3 4">
    <name type="scientific">Actinoalloteichus fjordicus</name>
    <dbReference type="NCBI Taxonomy" id="1612552"/>
    <lineage>
        <taxon>Bacteria</taxon>
        <taxon>Bacillati</taxon>
        <taxon>Actinomycetota</taxon>
        <taxon>Actinomycetes</taxon>
        <taxon>Pseudonocardiales</taxon>
        <taxon>Pseudonocardiaceae</taxon>
        <taxon>Actinoalloteichus</taxon>
    </lineage>
</organism>
<dbReference type="Pfam" id="PF13472">
    <property type="entry name" value="Lipase_GDSL_2"/>
    <property type="match status" value="1"/>
</dbReference>
<feature type="compositionally biased region" description="Basic and acidic residues" evidence="1">
    <location>
        <begin position="264"/>
        <end position="273"/>
    </location>
</feature>
<protein>
    <submittedName>
        <fullName evidence="3">Lysophospholipase L1-like esterase</fullName>
    </submittedName>
</protein>
<accession>A0AAC9LC19</accession>
<dbReference type="PANTHER" id="PTHR30383">
    <property type="entry name" value="THIOESTERASE 1/PROTEASE 1/LYSOPHOSPHOLIPASE L1"/>
    <property type="match status" value="1"/>
</dbReference>
<proteinExistence type="predicted"/>
<sequence>MRVVRTAALAAGTATAVLFGLVVAQGRRIREEIPRLPAADGPRRGRSPGAGPALRVAVLGDSTGAGVGLADIRDSLAPQLAEALAVRTGRDVHWRLAARPGATARQAHADLLPELDDAGWRPDLVVLSLGVNDVTALRPPAAWRRDTTALVSAVRHRFGAVPTLAAGLPPFSRFPTLPNPLRTMLAAYAALLDRIYAAVLQAANGRHVAVSPRLIDGAGFFASDGFHPSAVGVRKWAELLADAAVDRWAWATAPARQGGTTPARRSDATEAQKLKVQPNAGQPITESTANPTNNAIR</sequence>
<dbReference type="InterPro" id="IPR051532">
    <property type="entry name" value="Ester_Hydrolysis_Enzymes"/>
</dbReference>
<feature type="domain" description="SGNH hydrolase-type esterase" evidence="2">
    <location>
        <begin position="58"/>
        <end position="234"/>
    </location>
</feature>
<evidence type="ECO:0000259" key="2">
    <source>
        <dbReference type="Pfam" id="PF13472"/>
    </source>
</evidence>
<keyword evidence="4" id="KW-1185">Reference proteome</keyword>
<evidence type="ECO:0000313" key="4">
    <source>
        <dbReference type="Proteomes" id="UP000185511"/>
    </source>
</evidence>
<dbReference type="EMBL" id="CP016076">
    <property type="protein sequence ID" value="APU14546.1"/>
    <property type="molecule type" value="Genomic_DNA"/>
</dbReference>
<dbReference type="RefSeq" id="WP_075740403.1">
    <property type="nucleotide sequence ID" value="NZ_CP016076.1"/>
</dbReference>
<dbReference type="Proteomes" id="UP000185511">
    <property type="component" value="Chromosome"/>
</dbReference>
<evidence type="ECO:0000313" key="3">
    <source>
        <dbReference type="EMBL" id="APU14546.1"/>
    </source>
</evidence>
<dbReference type="GO" id="GO:0004622">
    <property type="term" value="F:phosphatidylcholine lysophospholipase activity"/>
    <property type="evidence" value="ECO:0007669"/>
    <property type="project" value="TreeGrafter"/>
</dbReference>
<dbReference type="Gene3D" id="3.40.50.1110">
    <property type="entry name" value="SGNH hydrolase"/>
    <property type="match status" value="1"/>
</dbReference>
<dbReference type="AlphaFoldDB" id="A0AAC9LC19"/>
<dbReference type="InterPro" id="IPR013830">
    <property type="entry name" value="SGNH_hydro"/>
</dbReference>
<dbReference type="CDD" id="cd01836">
    <property type="entry name" value="FeeA_FeeB_like"/>
    <property type="match status" value="1"/>
</dbReference>
<gene>
    <name evidence="3" type="ORF">UA74_12430</name>
</gene>